<sequence length="3547" mass="388227">MRNIYLLISLFLTSFFAAAQSDVNLLVETNASASLNLCGDSETLTVTITNSSSAAATNIRFESDLPVGISVTASQYTNLGSSDFPIFQIPDIPANSVANFTYEISGNCELLDEFESTFGDDTEFDVSNENTVRYSLDNGPEISFTGNSESYNIRFAELEVKVADDDVNQFTGILEKDADGTVFTREVEVRNSGLGSLSEYTFYVDVDNRIVFSELSLGGQVLTPSSTGVSPTDPNVNRYTYTFSDFSSIGNGNAIFEQDEVMTFTDKVSMLFGTCESALETNYTVNWGCNATICNDGDQEATSIAFLSFVPGRPNLNNPSSPVQLINIDSGDFCGDTIQTQYTFTNGGVGSENVDSDAAFDLRFRVGLLDYVSASFSINGVVLNDDNALVNVFESFLNDNPSFVVDVDGPGGLEDLDKDGYFDDLPVGNQVVIDVTADISWDESLKDRRFATQLSLFPYYDSNECDPSRYGGSSRSVSYSFQFSGSPTINGLDIMSSNVSETYTFNVFRQPFRSGPEGIYNVGLFFSDFTVPEGYVVNEIRWSTFGGTPQVLPVQTLGPNQYRVIGGSERGFYEMDVTVGCADGAPEFSAIAWQMYLDACPDPDFDEVFSVVDINKPVFTAYESCNSGGGSGDGCAFSTESFNVDRNTFGYVMPAVERQGKLYYTHGEIATATKVDKNTPGIELDAAYPLDEVLIEANGKVLAATTPVTYDRLYFEFGFYLPAGYNGSEPLNHIVSGQSGTINVGGNSIALSNPLVSVDANNRITYTYEVPTSFDSTSEMDISVSDLILQIKGRNELALNLGTYDLPLFRANFYGRQTSGDLGCSTGSVGSEFNFYIPRISLSVSNPQIGCDNLSLASILFNNSARGGGDDFPNEYRPLFELKSYTSSPPEGFAFDSSGSYFQGFFNPTIQIPFGSNNDITSPIVDFTIEDIPILDGVNVSSIGYYQTLVPVCDDNFQIPPFSSSIPHNKEFTYIDLTNSNDVLTRSNASGRFYVDIPFSVEPNATQEGFERSVSWPVLFCHEGSISFPLTSPWIALELKDTDNRTQLQGATDEAGNELEVVFYGGTTPEAARGMLVKLDDITGGTCVTIFPRVTYTNCENDAVQNIDLIASRACETHPLDGLDTTALAAIGSIKDDGVLSCQYRLDEQEVTLRYKTGDLTWEVNRLEDQVDLCEALTYEVKVLSSKFANVYDTELTVTLPQGVTPEDIANIQYQYDGVIGLVNVANFIEDNTGASDNFKIKVSELVTDLLVAAGTAGIEAGDNTIPGSRLQGKNEITFNINLVADCTMDPGIPVRFDLDGVTNCNDNINLLFNRLFPINGVVLPDLAVDVMASDFLVCSTQNQVDINLSNNDPNPDVAQQEIRLTLPNGVTYSGAANGSPAPVQNGNVLTWDINDINTNRTQTFSIFTNLTDLNVLSFDYAVDVVQNGQATCVTDALACDLQVTTAQDTDNAAQITLPQVTINPITSTPVCEGTPITVAVELVGVTDYSEYVFNWNIAPTSQNNNQFTFTLFNAAQLQVSVSPVGNNSPTCAGTANLDVEIYPGATINMGLIEGVTCTGESDASISVAIFGEQGTGFTEQQPFEIISASPLGTVTIGQMVNDGETITVENLPQGPFTINFRDNYGCTFERTLNVPTIGNPITNFCTTLLPCGVASGDVTMGFDMADLHSVLNSTAYNAVVTDNQTGTAILNFTGNFPDTQSRVLTNVAPNATYTLEVSADNGCVYARPFVIDTYQVTVSQPADQELCFANETKDIVVNINDNIPTCSAFSVPNYEALFGVYDTDVEGNPFIGTPQTISGISNQLDLNGLGEGNYKIIIRPENASGYPDDISACYVERTFSITSSATFSASLNTIDPLCAGEASGNAQVVINGGTGTFSYEWTNQSGQVVSTGYRATGLAAGDYQVTVTNAQGCDVPVPLTFTLTDPDPLEAPFIEDVQTACEAIAGSGGPAASGYTSGTAPYTFRWYEILTTTDFEGIEVTSESFVYQEIVPDGGTSTYVGITAGDYKVMITDANGCTAESLVTAVTQPEVARQYNINLSWSSKVIQENENPNPRTFEADPIGPSNYRLALATQIERCIAETQEVSRANVAKFLKDIEQVKDTVSLDYANNSEVYHYTLYYYDRAGNLVRTVPPAGVNLAVDGDGNVARVATDHTYVTGYDYNSISQLGSQNTPDGGTTNFLYNDIGQLLYSQNERQIADNTFSYSIYDELGRIIEAGEAQLAGKVFPTDFFVSGQADETVAQAIPLAEKVEYIQTTFNDQTSITYQGGEQRFLRNRVSQIFNLDKNGQESYTYYSYDPHGNVEWIVQNLPSIGQTTVAYEYDLISGNVNQVVFNLGKVDEYHHQYAYDEDNRIVSVKTSKNGHLWDEDARYDYYLHGPLARTELGEDRIQGLDFTYTIHGWLKGINAPDLAQNAYNPDGMNTQGDAPNTHAKDEFGMALGYYGGDFARDGVFDSRLTAANPFVLENQINGNSQDLYNGNISTWTSHTAAEAKAKNVNSYLVGNAYQYDQLNRIKEATSKAFNEASQVFEPINGQADAFKTNYSYDGNGNLLTLQRFKDDGQLMDDLAYNYDLTDANLSNKLTHVDDAVGQVSAEINDLPDQNNGNYIYDAIGQLVRDNSEGLTYIWNTSGKVSEIIPDNTGDANTQKVHMKFTYDGMGNRIVKQVNRLPYESGNGPHVNNPEAVEVTYYSLDAQGNVMGIYKREDVKVLPSDATDTSYKAVFKMTERPMYGSDRIGQDTHEEEIYSTVYNFGSEADFDAVMLQFVEQINSVALGNVLVAQNIVAGLFDVDGNTVTIPGTNLATATVDGEYVELMYDSTLIQDADSTPITTDNNIFLIEDVEENPLGYGVVASNYFSANTEDGVMLIYDTNGNLIPGLQLINVDTADAVDYLAKSVVVKNPGRNDEFFLFYKDIAGNLHTATLSTASGSLEVTATAQRSSSNYGRHMAVVDDRQMQRAFVYATTHTDAVVDVDGNVVTPPQANIVRFALDGTGAITEEGSVLDPFESYDIKGSGELQVALDGNSLAMYNFTGLATQWTGLGEAELRTWQLDDNWLPQQSSENSMAIGGNIGKGSLLSTGTELYYTQRAQEVSTATETVRIVRASDGQVVNNNIGDLRANKNNKFYNFTQGADNGQEYNLTATNIVTLNNLPTSQNGTTGYQPYQAYTINGVTPPATNGVVYRNVGEKYYELKDHLGNVRVVVNDRKNLDTSDNTLSANVVSYNNYYPFGQPMPSRNFDSGEYRYGFQGQEKDSELKGEGLSVNYKYRMHDARIGRFFAVDPLAYDYPWNSPYAFSENRVIDGLELEGAEYLDSDEARVNVNWGFIRLHHRNISGFTRSFARNNDLYGNGTIDFGYSDVNYDFSSFKSNKVRVHGQYQKPIEHIKYLGGPHKNFDFGLRYKIGGGFGGAKANAYLAAIELLGYFAKKYEVSNIKEDFRLANEHTQILTNYVFPAIETALSKGDEYIPYGDKYRNDFSLSLIVNAVLYGEKYEGYEELYEIGIKIYNELAEKPKLPTREQINQEKQVELKRNKEVKKDNTRVKTNKRE</sequence>
<dbReference type="Proteomes" id="UP000219048">
    <property type="component" value="Unassembled WGS sequence"/>
</dbReference>
<feature type="region of interest" description="Disordered" evidence="1">
    <location>
        <begin position="3520"/>
        <end position="3547"/>
    </location>
</feature>
<name>A0A285N100_9FLAO</name>
<dbReference type="EMBL" id="OBEH01000006">
    <property type="protein sequence ID" value="SNZ01686.1"/>
    <property type="molecule type" value="Genomic_DNA"/>
</dbReference>
<dbReference type="PANTHER" id="PTHR32305:SF15">
    <property type="entry name" value="PROTEIN RHSA-RELATED"/>
    <property type="match status" value="1"/>
</dbReference>
<feature type="signal peptide" evidence="2">
    <location>
        <begin position="1"/>
        <end position="19"/>
    </location>
</feature>
<dbReference type="InterPro" id="IPR050708">
    <property type="entry name" value="T6SS_VgrG/RHS"/>
</dbReference>
<accession>A0A285N100</accession>
<proteinExistence type="predicted"/>
<evidence type="ECO:0000313" key="4">
    <source>
        <dbReference type="Proteomes" id="UP000219048"/>
    </source>
</evidence>
<keyword evidence="2" id="KW-0732">Signal</keyword>
<gene>
    <name evidence="3" type="ORF">SAMN06265377_3528</name>
</gene>
<keyword evidence="4" id="KW-1185">Reference proteome</keyword>
<dbReference type="Gene3D" id="2.180.10.10">
    <property type="entry name" value="RHS repeat-associated core"/>
    <property type="match status" value="2"/>
</dbReference>
<organism evidence="3 4">
    <name type="scientific">Flagellimonas pacifica</name>
    <dbReference type="NCBI Taxonomy" id="1247520"/>
    <lineage>
        <taxon>Bacteria</taxon>
        <taxon>Pseudomonadati</taxon>
        <taxon>Bacteroidota</taxon>
        <taxon>Flavobacteriia</taxon>
        <taxon>Flavobacteriales</taxon>
        <taxon>Flavobacteriaceae</taxon>
        <taxon>Flagellimonas</taxon>
    </lineage>
</organism>
<evidence type="ECO:0000313" key="3">
    <source>
        <dbReference type="EMBL" id="SNZ01686.1"/>
    </source>
</evidence>
<feature type="chain" id="PRO_5012763940" evidence="2">
    <location>
        <begin position="20"/>
        <end position="3547"/>
    </location>
</feature>
<reference evidence="4" key="1">
    <citation type="submission" date="2017-09" db="EMBL/GenBank/DDBJ databases">
        <authorList>
            <person name="Varghese N."/>
            <person name="Submissions S."/>
        </authorList>
    </citation>
    <scope>NUCLEOTIDE SEQUENCE [LARGE SCALE GENOMIC DNA]</scope>
    <source>
        <strain evidence="4">DSM 25885</strain>
    </source>
</reference>
<evidence type="ECO:0000256" key="2">
    <source>
        <dbReference type="SAM" id="SignalP"/>
    </source>
</evidence>
<dbReference type="OrthoDB" id="2972467at2"/>
<evidence type="ECO:0000256" key="1">
    <source>
        <dbReference type="SAM" id="MobiDB-lite"/>
    </source>
</evidence>
<dbReference type="PANTHER" id="PTHR32305">
    <property type="match status" value="1"/>
</dbReference>
<protein>
    <submittedName>
        <fullName evidence="3">YD repeat-containing protein</fullName>
    </submittedName>
</protein>
<dbReference type="RefSeq" id="WP_097047116.1">
    <property type="nucleotide sequence ID" value="NZ_OBEH01000006.1"/>
</dbReference>